<accession>A0A9D4G7N1</accession>
<dbReference type="Proteomes" id="UP000828390">
    <property type="component" value="Unassembled WGS sequence"/>
</dbReference>
<dbReference type="Gene3D" id="3.40.50.300">
    <property type="entry name" value="P-loop containing nucleotide triphosphate hydrolases"/>
    <property type="match status" value="1"/>
</dbReference>
<dbReference type="AlphaFoldDB" id="A0A9D4G7N1"/>
<comment type="caution">
    <text evidence="1">The sequence shown here is derived from an EMBL/GenBank/DDBJ whole genome shotgun (WGS) entry which is preliminary data.</text>
</comment>
<organism evidence="1 2">
    <name type="scientific">Dreissena polymorpha</name>
    <name type="common">Zebra mussel</name>
    <name type="synonym">Mytilus polymorpha</name>
    <dbReference type="NCBI Taxonomy" id="45954"/>
    <lineage>
        <taxon>Eukaryota</taxon>
        <taxon>Metazoa</taxon>
        <taxon>Spiralia</taxon>
        <taxon>Lophotrochozoa</taxon>
        <taxon>Mollusca</taxon>
        <taxon>Bivalvia</taxon>
        <taxon>Autobranchia</taxon>
        <taxon>Heteroconchia</taxon>
        <taxon>Euheterodonta</taxon>
        <taxon>Imparidentia</taxon>
        <taxon>Neoheterodontei</taxon>
        <taxon>Myida</taxon>
        <taxon>Dreissenoidea</taxon>
        <taxon>Dreissenidae</taxon>
        <taxon>Dreissena</taxon>
    </lineage>
</organism>
<name>A0A9D4G7N1_DREPO</name>
<sequence>MHRINIEKNGKRVKTDEQVLTYKEIFYTNDTLNQSIFIQGEAGREKTTFAVMLVHDWCNEIQPLSTPSENPTFEYRLSLPNKNQLSSAAPTHVEAFSDRSTVKKFKFLFFITLRDSMNHTDVTQIIKKQYIDNMFSKDERVYVNKLFLQIIQTESCLVVREGLDEWVSPSGSNLA</sequence>
<proteinExistence type="predicted"/>
<dbReference type="InterPro" id="IPR027417">
    <property type="entry name" value="P-loop_NTPase"/>
</dbReference>
<keyword evidence="2" id="KW-1185">Reference proteome</keyword>
<protein>
    <submittedName>
        <fullName evidence="1">Uncharacterized protein</fullName>
    </submittedName>
</protein>
<gene>
    <name evidence="1" type="ORF">DPMN_140152</name>
</gene>
<dbReference type="EMBL" id="JAIWYP010000006">
    <property type="protein sequence ID" value="KAH3811737.1"/>
    <property type="molecule type" value="Genomic_DNA"/>
</dbReference>
<reference evidence="1" key="1">
    <citation type="journal article" date="2019" name="bioRxiv">
        <title>The Genome of the Zebra Mussel, Dreissena polymorpha: A Resource for Invasive Species Research.</title>
        <authorList>
            <person name="McCartney M.A."/>
            <person name="Auch B."/>
            <person name="Kono T."/>
            <person name="Mallez S."/>
            <person name="Zhang Y."/>
            <person name="Obille A."/>
            <person name="Becker A."/>
            <person name="Abrahante J.E."/>
            <person name="Garbe J."/>
            <person name="Badalamenti J.P."/>
            <person name="Herman A."/>
            <person name="Mangelson H."/>
            <person name="Liachko I."/>
            <person name="Sullivan S."/>
            <person name="Sone E.D."/>
            <person name="Koren S."/>
            <person name="Silverstein K.A.T."/>
            <person name="Beckman K.B."/>
            <person name="Gohl D.M."/>
        </authorList>
    </citation>
    <scope>NUCLEOTIDE SEQUENCE</scope>
    <source>
        <strain evidence="1">Duluth1</strain>
        <tissue evidence="1">Whole animal</tissue>
    </source>
</reference>
<reference evidence="1" key="2">
    <citation type="submission" date="2020-11" db="EMBL/GenBank/DDBJ databases">
        <authorList>
            <person name="McCartney M.A."/>
            <person name="Auch B."/>
            <person name="Kono T."/>
            <person name="Mallez S."/>
            <person name="Becker A."/>
            <person name="Gohl D.M."/>
            <person name="Silverstein K.A.T."/>
            <person name="Koren S."/>
            <person name="Bechman K.B."/>
            <person name="Herman A."/>
            <person name="Abrahante J.E."/>
            <person name="Garbe J."/>
        </authorList>
    </citation>
    <scope>NUCLEOTIDE SEQUENCE</scope>
    <source>
        <strain evidence="1">Duluth1</strain>
        <tissue evidence="1">Whole animal</tissue>
    </source>
</reference>
<evidence type="ECO:0000313" key="2">
    <source>
        <dbReference type="Proteomes" id="UP000828390"/>
    </source>
</evidence>
<evidence type="ECO:0000313" key="1">
    <source>
        <dbReference type="EMBL" id="KAH3811737.1"/>
    </source>
</evidence>